<dbReference type="AlphaFoldDB" id="A0A7W7N2G6"/>
<dbReference type="SUPFAM" id="SSF46955">
    <property type="entry name" value="Putative DNA-binding domain"/>
    <property type="match status" value="1"/>
</dbReference>
<accession>A0A7W7N2G6</accession>
<evidence type="ECO:0000259" key="2">
    <source>
        <dbReference type="PROSITE" id="PS50937"/>
    </source>
</evidence>
<dbReference type="InterPro" id="IPR000551">
    <property type="entry name" value="MerR-type_HTH_dom"/>
</dbReference>
<name>A0A7W7N2G6_9ACTN</name>
<dbReference type="RefSeq" id="WP_221480943.1">
    <property type="nucleotide sequence ID" value="NZ_BAAAHD010000012.1"/>
</dbReference>
<proteinExistence type="predicted"/>
<dbReference type="PROSITE" id="PS00552">
    <property type="entry name" value="HTH_MERR_1"/>
    <property type="match status" value="1"/>
</dbReference>
<dbReference type="PRINTS" id="PR00040">
    <property type="entry name" value="HTHMERR"/>
</dbReference>
<feature type="domain" description="HTH merR-type" evidence="2">
    <location>
        <begin position="14"/>
        <end position="82"/>
    </location>
</feature>
<dbReference type="Pfam" id="PF13411">
    <property type="entry name" value="MerR_1"/>
    <property type="match status" value="1"/>
</dbReference>
<reference evidence="3 4" key="1">
    <citation type="submission" date="2020-08" db="EMBL/GenBank/DDBJ databases">
        <title>Sequencing the genomes of 1000 actinobacteria strains.</title>
        <authorList>
            <person name="Klenk H.-P."/>
        </authorList>
    </citation>
    <scope>NUCLEOTIDE SEQUENCE [LARGE SCALE GENOMIC DNA]</scope>
    <source>
        <strain evidence="3 4">DSM 44772</strain>
    </source>
</reference>
<evidence type="ECO:0000313" key="4">
    <source>
        <dbReference type="Proteomes" id="UP000549343"/>
    </source>
</evidence>
<keyword evidence="1" id="KW-0238">DNA-binding</keyword>
<dbReference type="PANTHER" id="PTHR30204">
    <property type="entry name" value="REDOX-CYCLING DRUG-SENSING TRANSCRIPTIONAL ACTIVATOR SOXR"/>
    <property type="match status" value="1"/>
</dbReference>
<evidence type="ECO:0000256" key="1">
    <source>
        <dbReference type="ARBA" id="ARBA00023125"/>
    </source>
</evidence>
<sequence length="131" mass="14490">MLKSSAVEVIVQPYLTVGELARAAGVAASAVRFYETHGLLTSERTAGNQRRFREPDVCRTKVIRVAQRVGLSIAEIKTMFHELPADPAVADWERLTERLMAEADDRIRQLRSVLDDIASGEPLCELQPAAT</sequence>
<organism evidence="3 4">
    <name type="scientific">Actinomadura livida</name>
    <dbReference type="NCBI Taxonomy" id="79909"/>
    <lineage>
        <taxon>Bacteria</taxon>
        <taxon>Bacillati</taxon>
        <taxon>Actinomycetota</taxon>
        <taxon>Actinomycetes</taxon>
        <taxon>Streptosporangiales</taxon>
        <taxon>Thermomonosporaceae</taxon>
        <taxon>Actinomadura</taxon>
    </lineage>
</organism>
<dbReference type="Gene3D" id="1.10.1660.10">
    <property type="match status" value="1"/>
</dbReference>
<dbReference type="SMART" id="SM00422">
    <property type="entry name" value="HTH_MERR"/>
    <property type="match status" value="1"/>
</dbReference>
<comment type="caution">
    <text evidence="3">The sequence shown here is derived from an EMBL/GenBank/DDBJ whole genome shotgun (WGS) entry which is preliminary data.</text>
</comment>
<evidence type="ECO:0000313" key="3">
    <source>
        <dbReference type="EMBL" id="MBB4778925.1"/>
    </source>
</evidence>
<dbReference type="GO" id="GO:0003677">
    <property type="term" value="F:DNA binding"/>
    <property type="evidence" value="ECO:0007669"/>
    <property type="project" value="UniProtKB-KW"/>
</dbReference>
<dbReference type="EMBL" id="JACHMV010000001">
    <property type="protein sequence ID" value="MBB4778925.1"/>
    <property type="molecule type" value="Genomic_DNA"/>
</dbReference>
<dbReference type="PANTHER" id="PTHR30204:SF0">
    <property type="entry name" value="REDOX-SENSITIVE TRANSCRIPTIONAL ACTIVATOR SOXR"/>
    <property type="match status" value="1"/>
</dbReference>
<dbReference type="GO" id="GO:0003700">
    <property type="term" value="F:DNA-binding transcription factor activity"/>
    <property type="evidence" value="ECO:0007669"/>
    <property type="project" value="InterPro"/>
</dbReference>
<protein>
    <submittedName>
        <fullName evidence="3">MerR family redox-sensitive transcriptional activator SoxR</fullName>
    </submittedName>
</protein>
<dbReference type="InterPro" id="IPR009061">
    <property type="entry name" value="DNA-bd_dom_put_sf"/>
</dbReference>
<gene>
    <name evidence="3" type="ORF">F4557_007343</name>
</gene>
<dbReference type="Proteomes" id="UP000549343">
    <property type="component" value="Unassembled WGS sequence"/>
</dbReference>
<dbReference type="PROSITE" id="PS50937">
    <property type="entry name" value="HTH_MERR_2"/>
    <property type="match status" value="1"/>
</dbReference>
<dbReference type="InterPro" id="IPR047057">
    <property type="entry name" value="MerR_fam"/>
</dbReference>